<sequence>MKVLGLAQDLPKPRLEKSTYRRDGNSVRSLPSFFSSRPRTHQTFPSKGTAFSRVTRRLLARTTGNRHRQGN</sequence>
<keyword evidence="3" id="KW-1185">Reference proteome</keyword>
<dbReference type="AlphaFoldDB" id="A0A151NSC7"/>
<accession>A0A151NSC7</accession>
<dbReference type="EMBL" id="AKHW03002185">
    <property type="protein sequence ID" value="KYO39653.1"/>
    <property type="molecule type" value="Genomic_DNA"/>
</dbReference>
<reference evidence="2 3" key="1">
    <citation type="journal article" date="2012" name="Genome Biol.">
        <title>Sequencing three crocodilian genomes to illuminate the evolution of archosaurs and amniotes.</title>
        <authorList>
            <person name="St John J.A."/>
            <person name="Braun E.L."/>
            <person name="Isberg S.R."/>
            <person name="Miles L.G."/>
            <person name="Chong A.Y."/>
            <person name="Gongora J."/>
            <person name="Dalzell P."/>
            <person name="Moran C."/>
            <person name="Bed'hom B."/>
            <person name="Abzhanov A."/>
            <person name="Burgess S.C."/>
            <person name="Cooksey A.M."/>
            <person name="Castoe T.A."/>
            <person name="Crawford N.G."/>
            <person name="Densmore L.D."/>
            <person name="Drew J.C."/>
            <person name="Edwards S.V."/>
            <person name="Faircloth B.C."/>
            <person name="Fujita M.K."/>
            <person name="Greenwold M.J."/>
            <person name="Hoffmann F.G."/>
            <person name="Howard J.M."/>
            <person name="Iguchi T."/>
            <person name="Janes D.E."/>
            <person name="Khan S.Y."/>
            <person name="Kohno S."/>
            <person name="de Koning A.J."/>
            <person name="Lance S.L."/>
            <person name="McCarthy F.M."/>
            <person name="McCormack J.E."/>
            <person name="Merchant M.E."/>
            <person name="Peterson D.G."/>
            <person name="Pollock D.D."/>
            <person name="Pourmand N."/>
            <person name="Raney B.J."/>
            <person name="Roessler K.A."/>
            <person name="Sanford J.R."/>
            <person name="Sawyer R.H."/>
            <person name="Schmidt C.J."/>
            <person name="Triplett E.W."/>
            <person name="Tuberville T.D."/>
            <person name="Venegas-Anaya M."/>
            <person name="Howard J.T."/>
            <person name="Jarvis E.D."/>
            <person name="Guillette L.J.Jr."/>
            <person name="Glenn T.C."/>
            <person name="Green R.E."/>
            <person name="Ray D.A."/>
        </authorList>
    </citation>
    <scope>NUCLEOTIDE SEQUENCE [LARGE SCALE GENOMIC DNA]</scope>
    <source>
        <strain evidence="2">KSC_2009_1</strain>
    </source>
</reference>
<dbReference type="Proteomes" id="UP000050525">
    <property type="component" value="Unassembled WGS sequence"/>
</dbReference>
<proteinExistence type="predicted"/>
<evidence type="ECO:0000256" key="1">
    <source>
        <dbReference type="SAM" id="MobiDB-lite"/>
    </source>
</evidence>
<feature type="region of interest" description="Disordered" evidence="1">
    <location>
        <begin position="1"/>
        <end position="54"/>
    </location>
</feature>
<gene>
    <name evidence="2" type="ORF">Y1Q_0018707</name>
</gene>
<evidence type="ECO:0000313" key="3">
    <source>
        <dbReference type="Proteomes" id="UP000050525"/>
    </source>
</evidence>
<evidence type="ECO:0000313" key="2">
    <source>
        <dbReference type="EMBL" id="KYO39653.1"/>
    </source>
</evidence>
<comment type="caution">
    <text evidence="2">The sequence shown here is derived from an EMBL/GenBank/DDBJ whole genome shotgun (WGS) entry which is preliminary data.</text>
</comment>
<feature type="compositionally biased region" description="Low complexity" evidence="1">
    <location>
        <begin position="26"/>
        <end position="37"/>
    </location>
</feature>
<organism evidence="2 3">
    <name type="scientific">Alligator mississippiensis</name>
    <name type="common">American alligator</name>
    <dbReference type="NCBI Taxonomy" id="8496"/>
    <lineage>
        <taxon>Eukaryota</taxon>
        <taxon>Metazoa</taxon>
        <taxon>Chordata</taxon>
        <taxon>Craniata</taxon>
        <taxon>Vertebrata</taxon>
        <taxon>Euteleostomi</taxon>
        <taxon>Archelosauria</taxon>
        <taxon>Archosauria</taxon>
        <taxon>Crocodylia</taxon>
        <taxon>Alligatoridae</taxon>
        <taxon>Alligatorinae</taxon>
        <taxon>Alligator</taxon>
    </lineage>
</organism>
<feature type="compositionally biased region" description="Basic and acidic residues" evidence="1">
    <location>
        <begin position="11"/>
        <end position="25"/>
    </location>
</feature>
<name>A0A151NSC7_ALLMI</name>
<protein>
    <submittedName>
        <fullName evidence="2">Uncharacterized protein</fullName>
    </submittedName>
</protein>